<evidence type="ECO:0000256" key="1">
    <source>
        <dbReference type="ARBA" id="ARBA00009861"/>
    </source>
</evidence>
<dbReference type="Proteomes" id="UP001604277">
    <property type="component" value="Unassembled WGS sequence"/>
</dbReference>
<proteinExistence type="inferred from homology"/>
<dbReference type="PANTHER" id="PTHR31642:SF266">
    <property type="entry name" value="HXXXD-TYPE ACYL-TRANSFERASE FAMILY PROTEIN"/>
    <property type="match status" value="1"/>
</dbReference>
<dbReference type="AlphaFoldDB" id="A0ABD1UU01"/>
<comment type="similarity">
    <text evidence="1">Belongs to the plant acyltransferase family.</text>
</comment>
<evidence type="ECO:0000313" key="2">
    <source>
        <dbReference type="EMBL" id="KAL2527898.1"/>
    </source>
</evidence>
<organism evidence="2 3">
    <name type="scientific">Forsythia ovata</name>
    <dbReference type="NCBI Taxonomy" id="205694"/>
    <lineage>
        <taxon>Eukaryota</taxon>
        <taxon>Viridiplantae</taxon>
        <taxon>Streptophyta</taxon>
        <taxon>Embryophyta</taxon>
        <taxon>Tracheophyta</taxon>
        <taxon>Spermatophyta</taxon>
        <taxon>Magnoliopsida</taxon>
        <taxon>eudicotyledons</taxon>
        <taxon>Gunneridae</taxon>
        <taxon>Pentapetalae</taxon>
        <taxon>asterids</taxon>
        <taxon>lamiids</taxon>
        <taxon>Lamiales</taxon>
        <taxon>Oleaceae</taxon>
        <taxon>Forsythieae</taxon>
        <taxon>Forsythia</taxon>
    </lineage>
</organism>
<comment type="caution">
    <text evidence="2">The sequence shown here is derived from an EMBL/GenBank/DDBJ whole genome shotgun (WGS) entry which is preliminary data.</text>
</comment>
<dbReference type="Gene3D" id="3.30.559.10">
    <property type="entry name" value="Chloramphenicol acetyltransferase-like domain"/>
    <property type="match status" value="1"/>
</dbReference>
<dbReference type="Pfam" id="PF02458">
    <property type="entry name" value="Transferase"/>
    <property type="match status" value="1"/>
</dbReference>
<evidence type="ECO:0000313" key="3">
    <source>
        <dbReference type="Proteomes" id="UP001604277"/>
    </source>
</evidence>
<dbReference type="EMBL" id="JBFOLJ010000006">
    <property type="protein sequence ID" value="KAL2527898.1"/>
    <property type="molecule type" value="Genomic_DNA"/>
</dbReference>
<gene>
    <name evidence="2" type="ORF">Fot_20499</name>
</gene>
<name>A0ABD1UU01_9LAMI</name>
<protein>
    <submittedName>
        <fullName evidence="2">HXXXD-type acyl-transferase family protein</fullName>
    </submittedName>
</protein>
<accession>A0ABD1UU01</accession>
<dbReference type="InterPro" id="IPR023213">
    <property type="entry name" value="CAT-like_dom_sf"/>
</dbReference>
<dbReference type="PANTHER" id="PTHR31642">
    <property type="entry name" value="TRICHOTHECENE 3-O-ACETYLTRANSFERASE"/>
    <property type="match status" value="1"/>
</dbReference>
<reference evidence="3" key="1">
    <citation type="submission" date="2024-07" db="EMBL/GenBank/DDBJ databases">
        <title>Two chromosome-level genome assemblies of Korean endemic species Abeliophyllum distichum and Forsythia ovata (Oleaceae).</title>
        <authorList>
            <person name="Jang H."/>
        </authorList>
    </citation>
    <scope>NUCLEOTIDE SEQUENCE [LARGE SCALE GENOMIC DNA]</scope>
</reference>
<sequence length="184" mass="20805">MRERNVQPTTGKCYDPQGAKLQQSINQTSKLSLANADNENSSGRKRSKFEAFSAFLWKMIVSDEFARTDKFCRLGIVVDGRSRLIDRDENQAKLIKPYFGSVLSIPYGEKKIEELKKKPLSWVAKFLGNAVTKEYFLGLIDWVEAHRLEPGVAKIYAARVSEEKPAVVVSSGYNFSVDNMYIPS</sequence>
<keyword evidence="3" id="KW-1185">Reference proteome</keyword>
<dbReference type="InterPro" id="IPR050317">
    <property type="entry name" value="Plant_Fungal_Acyltransferase"/>
</dbReference>